<dbReference type="AlphaFoldDB" id="A0A8J3NJ65"/>
<dbReference type="InterPro" id="IPR013325">
    <property type="entry name" value="RNA_pol_sigma_r2"/>
</dbReference>
<feature type="domain" description="RNA polymerase sigma factor 70 region 4 type 2" evidence="6">
    <location>
        <begin position="113"/>
        <end position="165"/>
    </location>
</feature>
<dbReference type="PANTHER" id="PTHR43133">
    <property type="entry name" value="RNA POLYMERASE ECF-TYPE SIGMA FACTO"/>
    <property type="match status" value="1"/>
</dbReference>
<dbReference type="InterPro" id="IPR036388">
    <property type="entry name" value="WH-like_DNA-bd_sf"/>
</dbReference>
<dbReference type="EMBL" id="BONF01000015">
    <property type="protein sequence ID" value="GIF81628.1"/>
    <property type="molecule type" value="Genomic_DNA"/>
</dbReference>
<name>A0A8J3NJ65_9ACTN</name>
<accession>A0A8J3NJ65</accession>
<gene>
    <name evidence="7" type="ORF">Cba03nite_29770</name>
</gene>
<dbReference type="InterPro" id="IPR013249">
    <property type="entry name" value="RNA_pol_sigma70_r4_t2"/>
</dbReference>
<comment type="similarity">
    <text evidence="1">Belongs to the sigma-70 factor family. ECF subfamily.</text>
</comment>
<keyword evidence="2" id="KW-0805">Transcription regulation</keyword>
<dbReference type="GO" id="GO:0000428">
    <property type="term" value="C:DNA-directed RNA polymerase complex"/>
    <property type="evidence" value="ECO:0007669"/>
    <property type="project" value="UniProtKB-KW"/>
</dbReference>
<organism evidence="7 8">
    <name type="scientific">Catellatospora bangladeshensis</name>
    <dbReference type="NCBI Taxonomy" id="310355"/>
    <lineage>
        <taxon>Bacteria</taxon>
        <taxon>Bacillati</taxon>
        <taxon>Actinomycetota</taxon>
        <taxon>Actinomycetes</taxon>
        <taxon>Micromonosporales</taxon>
        <taxon>Micromonosporaceae</taxon>
        <taxon>Catellatospora</taxon>
    </lineage>
</organism>
<dbReference type="Gene3D" id="1.10.10.10">
    <property type="entry name" value="Winged helix-like DNA-binding domain superfamily/Winged helix DNA-binding domain"/>
    <property type="match status" value="1"/>
</dbReference>
<dbReference type="SUPFAM" id="SSF88659">
    <property type="entry name" value="Sigma3 and sigma4 domains of RNA polymerase sigma factors"/>
    <property type="match status" value="1"/>
</dbReference>
<dbReference type="GO" id="GO:0003677">
    <property type="term" value="F:DNA binding"/>
    <property type="evidence" value="ECO:0007669"/>
    <property type="project" value="UniProtKB-KW"/>
</dbReference>
<dbReference type="InterPro" id="IPR014284">
    <property type="entry name" value="RNA_pol_sigma-70_dom"/>
</dbReference>
<sequence>MTHDEAWVPAGPGAPPEQQARFDDFVRARTGALWRTAYLLTGDRHLAEDLLQTALERAAVRWRRLDQPEAYVRRVLYTQSVSWWRSRQRRVREVLLDAAPEPAGPPGDPELRLMLAQALRRLTPRQRAVLVLRFYEDCSETETARMLGVAVGTVKSQTRHALRRLRELAPELGDLIPDPAAAAGRIRHDETPVVTR</sequence>
<dbReference type="NCBIfam" id="TIGR02937">
    <property type="entry name" value="sigma70-ECF"/>
    <property type="match status" value="1"/>
</dbReference>
<dbReference type="Gene3D" id="1.10.1740.10">
    <property type="match status" value="1"/>
</dbReference>
<keyword evidence="4" id="KW-0238">DNA-binding</keyword>
<evidence type="ECO:0000256" key="5">
    <source>
        <dbReference type="ARBA" id="ARBA00023163"/>
    </source>
</evidence>
<reference evidence="7 8" key="1">
    <citation type="submission" date="2021-01" db="EMBL/GenBank/DDBJ databases">
        <title>Whole genome shotgun sequence of Catellatospora bangladeshensis NBRC 107357.</title>
        <authorList>
            <person name="Komaki H."/>
            <person name="Tamura T."/>
        </authorList>
    </citation>
    <scope>NUCLEOTIDE SEQUENCE [LARGE SCALE GENOMIC DNA]</scope>
    <source>
        <strain evidence="7 8">NBRC 107357</strain>
    </source>
</reference>
<dbReference type="Pfam" id="PF08281">
    <property type="entry name" value="Sigma70_r4_2"/>
    <property type="match status" value="1"/>
</dbReference>
<dbReference type="CDD" id="cd06171">
    <property type="entry name" value="Sigma70_r4"/>
    <property type="match status" value="1"/>
</dbReference>
<evidence type="ECO:0000313" key="8">
    <source>
        <dbReference type="Proteomes" id="UP000601223"/>
    </source>
</evidence>
<dbReference type="GO" id="GO:0006352">
    <property type="term" value="P:DNA-templated transcription initiation"/>
    <property type="evidence" value="ECO:0007669"/>
    <property type="project" value="InterPro"/>
</dbReference>
<proteinExistence type="inferred from homology"/>
<protein>
    <submittedName>
        <fullName evidence="7">DNA-directed RNA polymerase sigma-70 factor</fullName>
    </submittedName>
</protein>
<evidence type="ECO:0000256" key="1">
    <source>
        <dbReference type="ARBA" id="ARBA00010641"/>
    </source>
</evidence>
<keyword evidence="7" id="KW-0240">DNA-directed RNA polymerase</keyword>
<evidence type="ECO:0000259" key="6">
    <source>
        <dbReference type="Pfam" id="PF08281"/>
    </source>
</evidence>
<dbReference type="SUPFAM" id="SSF88946">
    <property type="entry name" value="Sigma2 domain of RNA polymerase sigma factors"/>
    <property type="match status" value="1"/>
</dbReference>
<keyword evidence="5" id="KW-0804">Transcription</keyword>
<dbReference type="InterPro" id="IPR014325">
    <property type="entry name" value="RNA_pol_sigma-E_actinobac"/>
</dbReference>
<evidence type="ECO:0000256" key="2">
    <source>
        <dbReference type="ARBA" id="ARBA00023015"/>
    </source>
</evidence>
<dbReference type="PANTHER" id="PTHR43133:SF50">
    <property type="entry name" value="ECF RNA POLYMERASE SIGMA FACTOR SIGM"/>
    <property type="match status" value="1"/>
</dbReference>
<comment type="caution">
    <text evidence="7">The sequence shown here is derived from an EMBL/GenBank/DDBJ whole genome shotgun (WGS) entry which is preliminary data.</text>
</comment>
<keyword evidence="8" id="KW-1185">Reference proteome</keyword>
<dbReference type="NCBIfam" id="TIGR02983">
    <property type="entry name" value="SigE-fam_strep"/>
    <property type="match status" value="1"/>
</dbReference>
<evidence type="ECO:0000256" key="3">
    <source>
        <dbReference type="ARBA" id="ARBA00023082"/>
    </source>
</evidence>
<dbReference type="InterPro" id="IPR039425">
    <property type="entry name" value="RNA_pol_sigma-70-like"/>
</dbReference>
<dbReference type="InterPro" id="IPR013324">
    <property type="entry name" value="RNA_pol_sigma_r3/r4-like"/>
</dbReference>
<dbReference type="GO" id="GO:0016987">
    <property type="term" value="F:sigma factor activity"/>
    <property type="evidence" value="ECO:0007669"/>
    <property type="project" value="UniProtKB-KW"/>
</dbReference>
<keyword evidence="3" id="KW-0731">Sigma factor</keyword>
<dbReference type="Proteomes" id="UP000601223">
    <property type="component" value="Unassembled WGS sequence"/>
</dbReference>
<evidence type="ECO:0000313" key="7">
    <source>
        <dbReference type="EMBL" id="GIF81628.1"/>
    </source>
</evidence>
<evidence type="ECO:0000256" key="4">
    <source>
        <dbReference type="ARBA" id="ARBA00023125"/>
    </source>
</evidence>